<gene>
    <name evidence="3" type="ORF">DFP90_104119</name>
</gene>
<dbReference type="Pfam" id="PF13400">
    <property type="entry name" value="Tad"/>
    <property type="match status" value="1"/>
</dbReference>
<dbReference type="OrthoDB" id="7522752at2"/>
<proteinExistence type="predicted"/>
<keyword evidence="4" id="KW-1185">Reference proteome</keyword>
<evidence type="ECO:0000313" key="3">
    <source>
        <dbReference type="EMBL" id="RED50847.1"/>
    </source>
</evidence>
<dbReference type="InterPro" id="IPR010916">
    <property type="entry name" value="TonB_box_CS"/>
</dbReference>
<feature type="domain" description="VWFA" evidence="2">
    <location>
        <begin position="333"/>
        <end position="480"/>
    </location>
</feature>
<comment type="caution">
    <text evidence="3">The sequence shown here is derived from an EMBL/GenBank/DDBJ whole genome shotgun (WGS) entry which is preliminary data.</text>
</comment>
<dbReference type="Gene3D" id="3.40.50.410">
    <property type="entry name" value="von Willebrand factor, type A domain"/>
    <property type="match status" value="2"/>
</dbReference>
<accession>A0A3D9HMV9</accession>
<keyword evidence="1" id="KW-1133">Transmembrane helix</keyword>
<dbReference type="InterPro" id="IPR002035">
    <property type="entry name" value="VWF_A"/>
</dbReference>
<feature type="transmembrane region" description="Helical" evidence="1">
    <location>
        <begin position="26"/>
        <end position="48"/>
    </location>
</feature>
<dbReference type="Proteomes" id="UP000256845">
    <property type="component" value="Unassembled WGS sequence"/>
</dbReference>
<protein>
    <submittedName>
        <fullName evidence="3">Flp pilus assembly protein TadG</fullName>
    </submittedName>
</protein>
<name>A0A3D9HMV9_9PROT</name>
<evidence type="ECO:0000259" key="2">
    <source>
        <dbReference type="PROSITE" id="PS50234"/>
    </source>
</evidence>
<organism evidence="3 4">
    <name type="scientific">Aestuariispira insulae</name>
    <dbReference type="NCBI Taxonomy" id="1461337"/>
    <lineage>
        <taxon>Bacteria</taxon>
        <taxon>Pseudomonadati</taxon>
        <taxon>Pseudomonadota</taxon>
        <taxon>Alphaproteobacteria</taxon>
        <taxon>Rhodospirillales</taxon>
        <taxon>Kiloniellaceae</taxon>
        <taxon>Aestuariispira</taxon>
    </lineage>
</organism>
<keyword evidence="1" id="KW-0472">Membrane</keyword>
<sequence>MKISRLIRKCLSPFPRSLQEFRKDQSGGVIVMVALSIIPLVTIVGISVDVARGYMVKSRLSAALDAAALAGGRAFYLDTRDDDINMFFDANFPEGYMGAKVTGPQIAVDTANESITVTASAQLATSFMSVVGLDNFDVASSAEITRSQTPVDVVLAIDMSGSMGNWTDGQTRIAAARTAAKELVQILFGSDTTSNLLKIGLVPWNGKVNITTDGTVFNDALTTSTAVSAYTSPVDGSNQSVVYEVNNSVVPLFSAPPTDWKGCVFNRYVDDIDDTNDADIFYGAGSFGGTDWVAWEPIGPEGEPIGGSDDCDMAVGGNECTRCLSHGVTPLQNSKTTINSAIDDLQNPTGTTNIPGGLGWAWRVLMPGAPFTEAAALADPDKEPLRAIVLLTDGENFGGSGDGYKTVFGYGGTGNADMNSRLESIAANIKADGVIIYTVQFANSGTSLQTLMKTVASGPNAPYYNYAPDSDTLSTIFKEVGSHISELRLTK</sequence>
<dbReference type="EMBL" id="QRDW01000004">
    <property type="protein sequence ID" value="RED50847.1"/>
    <property type="molecule type" value="Genomic_DNA"/>
</dbReference>
<dbReference type="SUPFAM" id="SSF53300">
    <property type="entry name" value="vWA-like"/>
    <property type="match status" value="1"/>
</dbReference>
<dbReference type="PROSITE" id="PS50234">
    <property type="entry name" value="VWFA"/>
    <property type="match status" value="1"/>
</dbReference>
<keyword evidence="1" id="KW-0812">Transmembrane</keyword>
<dbReference type="InterPro" id="IPR028087">
    <property type="entry name" value="Tad_N"/>
</dbReference>
<dbReference type="InterPro" id="IPR036465">
    <property type="entry name" value="vWFA_dom_sf"/>
</dbReference>
<evidence type="ECO:0000256" key="1">
    <source>
        <dbReference type="SAM" id="Phobius"/>
    </source>
</evidence>
<reference evidence="3 4" key="1">
    <citation type="submission" date="2018-07" db="EMBL/GenBank/DDBJ databases">
        <title>Genomic Encyclopedia of Type Strains, Phase III (KMG-III): the genomes of soil and plant-associated and newly described type strains.</title>
        <authorList>
            <person name="Whitman W."/>
        </authorList>
    </citation>
    <scope>NUCLEOTIDE SEQUENCE [LARGE SCALE GENOMIC DNA]</scope>
    <source>
        <strain evidence="3 4">CECT 8488</strain>
    </source>
</reference>
<evidence type="ECO:0000313" key="4">
    <source>
        <dbReference type="Proteomes" id="UP000256845"/>
    </source>
</evidence>
<dbReference type="AlphaFoldDB" id="A0A3D9HMV9"/>
<dbReference type="SMART" id="SM00327">
    <property type="entry name" value="VWA"/>
    <property type="match status" value="1"/>
</dbReference>
<dbReference type="PROSITE" id="PS00430">
    <property type="entry name" value="TONB_DEPENDENT_REC_1"/>
    <property type="match status" value="1"/>
</dbReference>